<dbReference type="PANTHER" id="PTHR36845">
    <property type="entry name" value="HYDROLASE, PUTATIVE (AFU_ORTHOLOGUE AFUA_7G05090)-RELATED"/>
    <property type="match status" value="1"/>
</dbReference>
<dbReference type="SUPFAM" id="SSF48208">
    <property type="entry name" value="Six-hairpin glycosidases"/>
    <property type="match status" value="1"/>
</dbReference>
<feature type="non-terminal residue" evidence="3">
    <location>
        <position position="1"/>
    </location>
</feature>
<gene>
    <name evidence="3" type="ORF">BU24DRAFT_313976</name>
</gene>
<evidence type="ECO:0000256" key="1">
    <source>
        <dbReference type="ARBA" id="ARBA00022801"/>
    </source>
</evidence>
<sequence length="426" mass="48444">SQLFDQSVEAKIWGIAVRGLNQPSPPVFFPEYTKPGGLHYVYRELDFWTSGFFPGSLHLLLERRRNHGSMIFPDDATTQSVHELHLEHACKVWTESLHQNALLRNTHDIGFMIMPWARPAYELNHDLRALETIKTAALSLYSRFDARIGCIRSWDTCVTKKYNFRDPRSEFMMIIDNMMNLDLLFYAASKTHNKEMHAAAVEHARTTMRTHIRADGSTTHLVVFDTNTGEIRQRLTNQGYSHTSCWSRGQAWAIAGFAETYMWTHEREFLDTARRCADHFLGRLAESNIVAWDFDAPETEGTKRPTDTSAAMIAAYGMVLIHKALLQTGETSDYLLAALKITNNVCANNINHKASFTATKHDIETVEHGSITNTTLGVDMGESETILNGATINNYEFAPRRWADHGLVYADYFFILLGNRLLDFGL</sequence>
<accession>A0A6A5Y9M0</accession>
<name>A0A6A5Y9M0_9PLEO</name>
<evidence type="ECO:0000313" key="3">
    <source>
        <dbReference type="EMBL" id="KAF2021717.1"/>
    </source>
</evidence>
<dbReference type="InterPro" id="IPR010905">
    <property type="entry name" value="Glyco_hydro_88"/>
</dbReference>
<proteinExistence type="inferred from homology"/>
<evidence type="ECO:0000313" key="4">
    <source>
        <dbReference type="Proteomes" id="UP000799778"/>
    </source>
</evidence>
<dbReference type="Gene3D" id="1.50.10.10">
    <property type="match status" value="1"/>
</dbReference>
<dbReference type="OrthoDB" id="2317065at2759"/>
<evidence type="ECO:0000256" key="2">
    <source>
        <dbReference type="ARBA" id="ARBA00038358"/>
    </source>
</evidence>
<dbReference type="GeneID" id="54280254"/>
<keyword evidence="4" id="KW-1185">Reference proteome</keyword>
<dbReference type="InterPro" id="IPR052369">
    <property type="entry name" value="UG_Glycosaminoglycan_Hydrolase"/>
</dbReference>
<dbReference type="AlphaFoldDB" id="A0A6A5Y9M0"/>
<organism evidence="3 4">
    <name type="scientific">Aaosphaeria arxii CBS 175.79</name>
    <dbReference type="NCBI Taxonomy" id="1450172"/>
    <lineage>
        <taxon>Eukaryota</taxon>
        <taxon>Fungi</taxon>
        <taxon>Dikarya</taxon>
        <taxon>Ascomycota</taxon>
        <taxon>Pezizomycotina</taxon>
        <taxon>Dothideomycetes</taxon>
        <taxon>Pleosporomycetidae</taxon>
        <taxon>Pleosporales</taxon>
        <taxon>Pleosporales incertae sedis</taxon>
        <taxon>Aaosphaeria</taxon>
    </lineage>
</organism>
<dbReference type="PANTHER" id="PTHR36845:SF1">
    <property type="entry name" value="HYDROLASE, PUTATIVE (AFU_ORTHOLOGUE AFUA_7G05090)-RELATED"/>
    <property type="match status" value="1"/>
</dbReference>
<comment type="similarity">
    <text evidence="2">Belongs to the glycosyl hydrolase 88 family.</text>
</comment>
<dbReference type="InterPro" id="IPR008928">
    <property type="entry name" value="6-hairpin_glycosidase_sf"/>
</dbReference>
<dbReference type="Proteomes" id="UP000799778">
    <property type="component" value="Unassembled WGS sequence"/>
</dbReference>
<reference evidence="3" key="1">
    <citation type="journal article" date="2020" name="Stud. Mycol.">
        <title>101 Dothideomycetes genomes: a test case for predicting lifestyles and emergence of pathogens.</title>
        <authorList>
            <person name="Haridas S."/>
            <person name="Albert R."/>
            <person name="Binder M."/>
            <person name="Bloem J."/>
            <person name="Labutti K."/>
            <person name="Salamov A."/>
            <person name="Andreopoulos B."/>
            <person name="Baker S."/>
            <person name="Barry K."/>
            <person name="Bills G."/>
            <person name="Bluhm B."/>
            <person name="Cannon C."/>
            <person name="Castanera R."/>
            <person name="Culley D."/>
            <person name="Daum C."/>
            <person name="Ezra D."/>
            <person name="Gonzalez J."/>
            <person name="Henrissat B."/>
            <person name="Kuo A."/>
            <person name="Liang C."/>
            <person name="Lipzen A."/>
            <person name="Lutzoni F."/>
            <person name="Magnuson J."/>
            <person name="Mondo S."/>
            <person name="Nolan M."/>
            <person name="Ohm R."/>
            <person name="Pangilinan J."/>
            <person name="Park H.-J."/>
            <person name="Ramirez L."/>
            <person name="Alfaro M."/>
            <person name="Sun H."/>
            <person name="Tritt A."/>
            <person name="Yoshinaga Y."/>
            <person name="Zwiers L.-H."/>
            <person name="Turgeon B."/>
            <person name="Goodwin S."/>
            <person name="Spatafora J."/>
            <person name="Crous P."/>
            <person name="Grigoriev I."/>
        </authorList>
    </citation>
    <scope>NUCLEOTIDE SEQUENCE</scope>
    <source>
        <strain evidence="3">CBS 175.79</strain>
    </source>
</reference>
<dbReference type="EMBL" id="ML978066">
    <property type="protein sequence ID" value="KAF2021717.1"/>
    <property type="molecule type" value="Genomic_DNA"/>
</dbReference>
<dbReference type="RefSeq" id="XP_033390056.1">
    <property type="nucleotide sequence ID" value="XM_033522857.1"/>
</dbReference>
<dbReference type="GO" id="GO:0000272">
    <property type="term" value="P:polysaccharide catabolic process"/>
    <property type="evidence" value="ECO:0007669"/>
    <property type="project" value="TreeGrafter"/>
</dbReference>
<protein>
    <submittedName>
        <fullName evidence="3">Glycoside hydrolase family 88 protein</fullName>
    </submittedName>
</protein>
<keyword evidence="1 3" id="KW-0378">Hydrolase</keyword>
<dbReference type="GO" id="GO:0052757">
    <property type="term" value="F:chondroitin hydrolase activity"/>
    <property type="evidence" value="ECO:0007669"/>
    <property type="project" value="TreeGrafter"/>
</dbReference>
<dbReference type="InterPro" id="IPR012341">
    <property type="entry name" value="6hp_glycosidase-like_sf"/>
</dbReference>
<dbReference type="Pfam" id="PF07470">
    <property type="entry name" value="Glyco_hydro_88"/>
    <property type="match status" value="1"/>
</dbReference>
<feature type="non-terminal residue" evidence="3">
    <location>
        <position position="426"/>
    </location>
</feature>